<evidence type="ECO:0000256" key="1">
    <source>
        <dbReference type="ARBA" id="ARBA00022801"/>
    </source>
</evidence>
<dbReference type="InterPro" id="IPR020084">
    <property type="entry name" value="NUDIX_hydrolase_CS"/>
</dbReference>
<comment type="caution">
    <text evidence="3">The sequence shown here is derived from an EMBL/GenBank/DDBJ whole genome shotgun (WGS) entry which is preliminary data.</text>
</comment>
<dbReference type="Pfam" id="PF00293">
    <property type="entry name" value="NUDIX"/>
    <property type="match status" value="1"/>
</dbReference>
<keyword evidence="4" id="KW-1185">Reference proteome</keyword>
<dbReference type="Gene3D" id="3.90.79.10">
    <property type="entry name" value="Nucleoside Triphosphate Pyrophosphohydrolase"/>
    <property type="match status" value="1"/>
</dbReference>
<gene>
    <name evidence="3" type="ORF">NBRC110019_26740</name>
</gene>
<dbReference type="SUPFAM" id="SSF55811">
    <property type="entry name" value="Nudix"/>
    <property type="match status" value="1"/>
</dbReference>
<dbReference type="Proteomes" id="UP001143545">
    <property type="component" value="Unassembled WGS sequence"/>
</dbReference>
<dbReference type="PANTHER" id="PTHR10885:SF0">
    <property type="entry name" value="ISOPENTENYL-DIPHOSPHATE DELTA-ISOMERASE"/>
    <property type="match status" value="1"/>
</dbReference>
<dbReference type="EMBL" id="BRVP01000021">
    <property type="protein sequence ID" value="GLB53633.1"/>
    <property type="molecule type" value="Genomic_DNA"/>
</dbReference>
<dbReference type="PANTHER" id="PTHR10885">
    <property type="entry name" value="ISOPENTENYL-DIPHOSPHATE DELTA-ISOMERASE"/>
    <property type="match status" value="1"/>
</dbReference>
<dbReference type="CDD" id="cd04692">
    <property type="entry name" value="NUDIX_Hydrolase"/>
    <property type="match status" value="1"/>
</dbReference>
<reference evidence="3" key="1">
    <citation type="submission" date="2022-07" db="EMBL/GenBank/DDBJ databases">
        <title>Taxonomy of Novel Oxalotrophic and Methylotrophic Bacteria.</title>
        <authorList>
            <person name="Sahin N."/>
            <person name="Tani A."/>
        </authorList>
    </citation>
    <scope>NUCLEOTIDE SEQUENCE</scope>
    <source>
        <strain evidence="3">AM327</strain>
    </source>
</reference>
<feature type="domain" description="Nudix hydrolase" evidence="2">
    <location>
        <begin position="29"/>
        <end position="176"/>
    </location>
</feature>
<evidence type="ECO:0000313" key="3">
    <source>
        <dbReference type="EMBL" id="GLB53633.1"/>
    </source>
</evidence>
<dbReference type="GO" id="GO:0016787">
    <property type="term" value="F:hydrolase activity"/>
    <property type="evidence" value="ECO:0007669"/>
    <property type="project" value="UniProtKB-KW"/>
</dbReference>
<dbReference type="InterPro" id="IPR015797">
    <property type="entry name" value="NUDIX_hydrolase-like_dom_sf"/>
</dbReference>
<proteinExistence type="predicted"/>
<dbReference type="PROSITE" id="PS51462">
    <property type="entry name" value="NUDIX"/>
    <property type="match status" value="1"/>
</dbReference>
<dbReference type="PROSITE" id="PS00893">
    <property type="entry name" value="NUDIX_BOX"/>
    <property type="match status" value="1"/>
</dbReference>
<dbReference type="InterPro" id="IPR000086">
    <property type="entry name" value="NUDIX_hydrolase_dom"/>
</dbReference>
<dbReference type="AlphaFoldDB" id="A0A9W6EWU0"/>
<evidence type="ECO:0000259" key="2">
    <source>
        <dbReference type="PROSITE" id="PS51462"/>
    </source>
</evidence>
<dbReference type="RefSeq" id="WP_281755729.1">
    <property type="nucleotide sequence ID" value="NZ_BRVP01000021.1"/>
</dbReference>
<sequence length="181" mass="20551">MEEFVDILDAQGLKTGQTCSKKLAHRYGYIHGTVHIWFYTIAKELLLQKRAITKEAFPGLWDTSVAGHISAGETILEAAVREVEEEIGLSIEPSSLRNIGVSQQRVEHSSDFIDAEFNHLFICALTIPIEKLQRQIEEVDELKLISITNFQQQLTNQEALKLYVPHTLAYYEHIINTISSI</sequence>
<keyword evidence="1" id="KW-0378">Hydrolase</keyword>
<evidence type="ECO:0000313" key="4">
    <source>
        <dbReference type="Proteomes" id="UP001143545"/>
    </source>
</evidence>
<protein>
    <submittedName>
        <fullName evidence="3">DNA mismatch repair protein MutT</fullName>
    </submittedName>
</protein>
<name>A0A9W6EWU0_9FLAO</name>
<accession>A0A9W6EWU0</accession>
<organism evidence="3 4">
    <name type="scientific">Neptunitalea chrysea</name>
    <dbReference type="NCBI Taxonomy" id="1647581"/>
    <lineage>
        <taxon>Bacteria</taxon>
        <taxon>Pseudomonadati</taxon>
        <taxon>Bacteroidota</taxon>
        <taxon>Flavobacteriia</taxon>
        <taxon>Flavobacteriales</taxon>
        <taxon>Flavobacteriaceae</taxon>
        <taxon>Neptunitalea</taxon>
    </lineage>
</organism>